<keyword evidence="3" id="KW-1185">Reference proteome</keyword>
<dbReference type="STRING" id="187330.AMS58_12020"/>
<evidence type="ECO:0000313" key="3">
    <source>
        <dbReference type="Proteomes" id="UP000037848"/>
    </source>
</evidence>
<feature type="domain" description="Gamma-glutamylcyclotransferase AIG2-like" evidence="1">
    <location>
        <begin position="4"/>
        <end position="110"/>
    </location>
</feature>
<dbReference type="Gene3D" id="3.10.490.10">
    <property type="entry name" value="Gamma-glutamyl cyclotransferase-like"/>
    <property type="match status" value="1"/>
</dbReference>
<dbReference type="RefSeq" id="WP_054205289.1">
    <property type="nucleotide sequence ID" value="NZ_LHPH01000011.1"/>
</dbReference>
<dbReference type="Pfam" id="PF06094">
    <property type="entry name" value="GGACT"/>
    <property type="match status" value="1"/>
</dbReference>
<dbReference type="PATRIC" id="fig|187330.3.peg.4380"/>
<dbReference type="Proteomes" id="UP000037848">
    <property type="component" value="Unassembled WGS sequence"/>
</dbReference>
<evidence type="ECO:0000313" key="2">
    <source>
        <dbReference type="EMBL" id="KPH62952.1"/>
    </source>
</evidence>
<sequence>MEKLFSYGTLQLEQVQLDTFGRLLEGQADTLQGYVIGEVEISDAAVLKSSGQRFHPALIKTGLATDTVTGTIFTITAEELANADNYEVNDYVRVEEIFSSGINAWVYVAKSLI</sequence>
<organism evidence="2 3">
    <name type="scientific">Pseudoalteromonas porphyrae</name>
    <dbReference type="NCBI Taxonomy" id="187330"/>
    <lineage>
        <taxon>Bacteria</taxon>
        <taxon>Pseudomonadati</taxon>
        <taxon>Pseudomonadota</taxon>
        <taxon>Gammaproteobacteria</taxon>
        <taxon>Alteromonadales</taxon>
        <taxon>Pseudoalteromonadaceae</taxon>
        <taxon>Pseudoalteromonas</taxon>
    </lineage>
</organism>
<dbReference type="AlphaFoldDB" id="A0A0N1EX63"/>
<dbReference type="EMBL" id="LHPH01000011">
    <property type="protein sequence ID" value="KPH62952.1"/>
    <property type="molecule type" value="Genomic_DNA"/>
</dbReference>
<comment type="caution">
    <text evidence="2">The sequence shown here is derived from an EMBL/GenBank/DDBJ whole genome shotgun (WGS) entry which is preliminary data.</text>
</comment>
<evidence type="ECO:0000259" key="1">
    <source>
        <dbReference type="Pfam" id="PF06094"/>
    </source>
</evidence>
<reference evidence="2 3" key="1">
    <citation type="submission" date="2015-08" db="EMBL/GenBank/DDBJ databases">
        <title>Draft Genome Sequence of Pseudoalteromonas porphyrae UCD-SED14.</title>
        <authorList>
            <person name="Coil D.A."/>
            <person name="Jospin G."/>
            <person name="Lee R.D."/>
            <person name="Eisen J.A."/>
        </authorList>
    </citation>
    <scope>NUCLEOTIDE SEQUENCE [LARGE SCALE GENOMIC DNA]</scope>
    <source>
        <strain evidence="2 3">UCD-SED14</strain>
    </source>
</reference>
<dbReference type="SUPFAM" id="SSF110857">
    <property type="entry name" value="Gamma-glutamyl cyclotransferase-like"/>
    <property type="match status" value="1"/>
</dbReference>
<dbReference type="InterPro" id="IPR013024">
    <property type="entry name" value="GGCT-like"/>
</dbReference>
<accession>A0A0N1EX63</accession>
<protein>
    <submittedName>
        <fullName evidence="2">UDP-N-acetylmuramate--alanine ligase</fullName>
    </submittedName>
</protein>
<dbReference type="CDD" id="cd06661">
    <property type="entry name" value="GGCT_like"/>
    <property type="match status" value="1"/>
</dbReference>
<name>A0A0N1EX63_9GAMM</name>
<dbReference type="GO" id="GO:0016874">
    <property type="term" value="F:ligase activity"/>
    <property type="evidence" value="ECO:0007669"/>
    <property type="project" value="UniProtKB-KW"/>
</dbReference>
<gene>
    <name evidence="2" type="ORF">ADS77_11250</name>
</gene>
<dbReference type="InterPro" id="IPR009288">
    <property type="entry name" value="AIG2-like_dom"/>
</dbReference>
<dbReference type="InterPro" id="IPR036568">
    <property type="entry name" value="GGCT-like_sf"/>
</dbReference>
<keyword evidence="2" id="KW-0436">Ligase</keyword>
<dbReference type="OrthoDB" id="9798388at2"/>
<proteinExistence type="predicted"/>